<accession>A0ABU6BCU0</accession>
<evidence type="ECO:0000313" key="8">
    <source>
        <dbReference type="Proteomes" id="UP000029267"/>
    </source>
</evidence>
<evidence type="ECO:0000256" key="2">
    <source>
        <dbReference type="ARBA" id="ARBA00009006"/>
    </source>
</evidence>
<keyword evidence="4" id="KW-0964">Secreted</keyword>
<dbReference type="SUPFAM" id="SSF53933">
    <property type="entry name" value="Microbial ribonucleases"/>
    <property type="match status" value="1"/>
</dbReference>
<gene>
    <name evidence="7" type="ORF">EP10_000548</name>
</gene>
<dbReference type="Gene3D" id="3.40.20.20">
    <property type="match status" value="2"/>
</dbReference>
<dbReference type="InterPro" id="IPR053753">
    <property type="entry name" value="RNase_N1/T1-like_sf"/>
</dbReference>
<evidence type="ECO:0000256" key="6">
    <source>
        <dbReference type="ARBA" id="ARBA00022801"/>
    </source>
</evidence>
<dbReference type="PRINTS" id="PR00117">
    <property type="entry name" value="BARNASE"/>
</dbReference>
<dbReference type="InterPro" id="IPR016191">
    <property type="entry name" value="Ribonuclease/ribotoxin"/>
</dbReference>
<sequence>MEAASVLSKTKHVVRYDKIKAIFETTYQQVVKAPFAETARLFKKQWDDLVESVASVSRQPAYAGVGPVSHFLEDGAKDASLNIIKKVEREIAGKNLVKTGADNIALYAKYKEVLKVTELANPLVDSLRKTGQLPPNYVSKTAAMQKGWALGKALHNYVPGGQIGGDIFKNTSNLLPNTEGRVWYEADVGLSNTMSRSKQPGTRLLYSNDGLMYITTDHYKTVHFIGTYK</sequence>
<proteinExistence type="inferred from homology"/>
<evidence type="ECO:0000256" key="1">
    <source>
        <dbReference type="ARBA" id="ARBA00004613"/>
    </source>
</evidence>
<comment type="similarity">
    <text evidence="2">Belongs to the ribonuclease N1/T1 family.</text>
</comment>
<dbReference type="Pfam" id="PF00545">
    <property type="entry name" value="Ribonuclease"/>
    <property type="match status" value="1"/>
</dbReference>
<evidence type="ECO:0000256" key="3">
    <source>
        <dbReference type="ARBA" id="ARBA00022214"/>
    </source>
</evidence>
<evidence type="ECO:0000313" key="7">
    <source>
        <dbReference type="EMBL" id="MEB3749709.1"/>
    </source>
</evidence>
<dbReference type="EMBL" id="JPYA02000001">
    <property type="protein sequence ID" value="MEB3749709.1"/>
    <property type="molecule type" value="Genomic_DNA"/>
</dbReference>
<dbReference type="InterPro" id="IPR000026">
    <property type="entry name" value="N1-like"/>
</dbReference>
<evidence type="ECO:0000256" key="4">
    <source>
        <dbReference type="ARBA" id="ARBA00022525"/>
    </source>
</evidence>
<organism evidence="7 8">
    <name type="scientific">Geobacillus icigianus</name>
    <dbReference type="NCBI Taxonomy" id="1430331"/>
    <lineage>
        <taxon>Bacteria</taxon>
        <taxon>Bacillati</taxon>
        <taxon>Bacillota</taxon>
        <taxon>Bacilli</taxon>
        <taxon>Bacillales</taxon>
        <taxon>Anoxybacillaceae</taxon>
        <taxon>Geobacillus</taxon>
    </lineage>
</organism>
<protein>
    <recommendedName>
        <fullName evidence="3">Ribonuclease</fullName>
    </recommendedName>
</protein>
<comment type="subcellular location">
    <subcellularLocation>
        <location evidence="1">Secreted</location>
    </subcellularLocation>
</comment>
<keyword evidence="8" id="KW-1185">Reference proteome</keyword>
<dbReference type="InterPro" id="IPR001887">
    <property type="entry name" value="Barnase"/>
</dbReference>
<evidence type="ECO:0000256" key="5">
    <source>
        <dbReference type="ARBA" id="ARBA00022722"/>
    </source>
</evidence>
<reference evidence="7 8" key="1">
    <citation type="journal article" date="2014" name="Genome Announc.">
        <title>Draft Genome Sequence of Geobacillus icigianus Strain G1w1T Isolated from Hot Springs in the Valley of Geysers, Kamchatka (Russian Federation).</title>
        <authorList>
            <person name="Bryanskaya A.V."/>
            <person name="Rozanov A.S."/>
            <person name="Logacheva M.D."/>
            <person name="Kotenko A.V."/>
            <person name="Peltek S.E."/>
        </authorList>
    </citation>
    <scope>NUCLEOTIDE SEQUENCE [LARGE SCALE GENOMIC DNA]</scope>
    <source>
        <strain evidence="7 8">G1w1</strain>
    </source>
</reference>
<dbReference type="Proteomes" id="UP000029267">
    <property type="component" value="Unassembled WGS sequence"/>
</dbReference>
<name>A0ABU6BCU0_9BACL</name>
<keyword evidence="5" id="KW-0540">Nuclease</keyword>
<comment type="caution">
    <text evidence="7">The sequence shown here is derived from an EMBL/GenBank/DDBJ whole genome shotgun (WGS) entry which is preliminary data.</text>
</comment>
<keyword evidence="6" id="KW-0378">Hydrolase</keyword>